<gene>
    <name evidence="1" type="ORF">E2C01_031148</name>
</gene>
<dbReference type="EMBL" id="VSRR010003846">
    <property type="protein sequence ID" value="MPC37661.1"/>
    <property type="molecule type" value="Genomic_DNA"/>
</dbReference>
<dbReference type="AlphaFoldDB" id="A0A5B7ESR8"/>
<organism evidence="1 2">
    <name type="scientific">Portunus trituberculatus</name>
    <name type="common">Swimming crab</name>
    <name type="synonym">Neptunus trituberculatus</name>
    <dbReference type="NCBI Taxonomy" id="210409"/>
    <lineage>
        <taxon>Eukaryota</taxon>
        <taxon>Metazoa</taxon>
        <taxon>Ecdysozoa</taxon>
        <taxon>Arthropoda</taxon>
        <taxon>Crustacea</taxon>
        <taxon>Multicrustacea</taxon>
        <taxon>Malacostraca</taxon>
        <taxon>Eumalacostraca</taxon>
        <taxon>Eucarida</taxon>
        <taxon>Decapoda</taxon>
        <taxon>Pleocyemata</taxon>
        <taxon>Brachyura</taxon>
        <taxon>Eubrachyura</taxon>
        <taxon>Portunoidea</taxon>
        <taxon>Portunidae</taxon>
        <taxon>Portuninae</taxon>
        <taxon>Portunus</taxon>
    </lineage>
</organism>
<keyword evidence="2" id="KW-1185">Reference proteome</keyword>
<evidence type="ECO:0000313" key="1">
    <source>
        <dbReference type="EMBL" id="MPC37661.1"/>
    </source>
</evidence>
<proteinExistence type="predicted"/>
<reference evidence="1 2" key="1">
    <citation type="submission" date="2019-05" db="EMBL/GenBank/DDBJ databases">
        <title>Another draft genome of Portunus trituberculatus and its Hox gene families provides insights of decapod evolution.</title>
        <authorList>
            <person name="Jeong J.-H."/>
            <person name="Song I."/>
            <person name="Kim S."/>
            <person name="Choi T."/>
            <person name="Kim D."/>
            <person name="Ryu S."/>
            <person name="Kim W."/>
        </authorList>
    </citation>
    <scope>NUCLEOTIDE SEQUENCE [LARGE SCALE GENOMIC DNA]</scope>
    <source>
        <tissue evidence="1">Muscle</tissue>
    </source>
</reference>
<name>A0A5B7ESR8_PORTR</name>
<dbReference type="Proteomes" id="UP000324222">
    <property type="component" value="Unassembled WGS sequence"/>
</dbReference>
<protein>
    <submittedName>
        <fullName evidence="1">Uncharacterized protein</fullName>
    </submittedName>
</protein>
<comment type="caution">
    <text evidence="1">The sequence shown here is derived from an EMBL/GenBank/DDBJ whole genome shotgun (WGS) entry which is preliminary data.</text>
</comment>
<evidence type="ECO:0000313" key="2">
    <source>
        <dbReference type="Proteomes" id="UP000324222"/>
    </source>
</evidence>
<sequence length="82" mass="9014">MAMFIIRMGVYANDSLRLRVIYPTTLPCGDSISILAASESPRPLSAVASSCLDLRAFVSEHLHHRRFDRGLFSFQSVSGTGL</sequence>
<accession>A0A5B7ESR8</accession>